<dbReference type="EMBL" id="CP001880">
    <property type="protein sequence ID" value="ADC52330.1"/>
    <property type="molecule type" value="Genomic_DNA"/>
</dbReference>
<evidence type="ECO:0000313" key="1">
    <source>
        <dbReference type="EMBL" id="ADC52330.1"/>
    </source>
</evidence>
<dbReference type="AlphaFoldDB" id="D3G1V4"/>
<keyword evidence="1" id="KW-0614">Plasmid</keyword>
<accession>D3G1V4</accession>
<dbReference type="HOGENOM" id="CLU_3076877_0_0_9"/>
<protein>
    <submittedName>
        <fullName evidence="1">Uncharacterized protein</fullName>
    </submittedName>
</protein>
<name>D3G1V4_ALKPO</name>
<dbReference type="Proteomes" id="UP000001544">
    <property type="component" value="Plasmid pBpOF4-02"/>
</dbReference>
<sequence>MRFIRDTGRGFDIENFLSMPFVAHLSTLVEDSPRDSPVWFYWKKNSTTTRLF</sequence>
<proteinExistence type="predicted"/>
<dbReference type="KEGG" id="bpf:BpOF4_21674"/>
<reference evidence="1 2" key="1">
    <citation type="journal article" date="2011" name="Environ. Microbiol.">
        <title>Genome of alkaliphilic Bacillus pseudofirmus OF4 reveals adaptations that support the ability to grow in an external pH range from 7.5 to 11.4.</title>
        <authorList>
            <person name="Janto B."/>
            <person name="Ahmed A."/>
            <person name="Ito M."/>
            <person name="Liu J."/>
            <person name="Hicks D.B."/>
            <person name="Pagni S."/>
            <person name="Fackelmayer O.J."/>
            <person name="Smith T.A."/>
            <person name="Earl J."/>
            <person name="Elbourne L.D."/>
            <person name="Hassan K."/>
            <person name="Paulsen I.T."/>
            <person name="Kolsto A.B."/>
            <person name="Tourasse N.J."/>
            <person name="Ehrlich G.D."/>
            <person name="Boissy R."/>
            <person name="Ivey D.M."/>
            <person name="Li G."/>
            <person name="Xue Y."/>
            <person name="Ma Y."/>
            <person name="Hu F.Z."/>
            <person name="Krulwich T.A."/>
        </authorList>
    </citation>
    <scope>NUCLEOTIDE SEQUENCE [LARGE SCALE GENOMIC DNA]</scope>
    <source>
        <strain evidence="2">ATCC BAA-2126 / JCM 17055 / OF4</strain>
    </source>
</reference>
<gene>
    <name evidence="1" type="ordered locus">BpOF4_21674</name>
</gene>
<geneLocation type="plasmid" evidence="1 2">
    <name>pBpOF4-02</name>
</geneLocation>
<keyword evidence="2" id="KW-1185">Reference proteome</keyword>
<organism evidence="1 2">
    <name type="scientific">Alkalihalophilus pseudofirmus (strain ATCC BAA-2126 / JCM 17055 / OF4)</name>
    <name type="common">Bacillus pseudofirmus</name>
    <dbReference type="NCBI Taxonomy" id="398511"/>
    <lineage>
        <taxon>Bacteria</taxon>
        <taxon>Bacillati</taxon>
        <taxon>Bacillota</taxon>
        <taxon>Bacilli</taxon>
        <taxon>Bacillales</taxon>
        <taxon>Bacillaceae</taxon>
        <taxon>Alkalihalophilus</taxon>
    </lineage>
</organism>
<evidence type="ECO:0000313" key="2">
    <source>
        <dbReference type="Proteomes" id="UP000001544"/>
    </source>
</evidence>